<evidence type="ECO:0008006" key="3">
    <source>
        <dbReference type="Google" id="ProtNLM"/>
    </source>
</evidence>
<dbReference type="GO" id="GO:0009236">
    <property type="term" value="P:cobalamin biosynthetic process"/>
    <property type="evidence" value="ECO:0007669"/>
    <property type="project" value="UniProtKB-UniPathway"/>
</dbReference>
<organism evidence="2">
    <name type="scientific">hydrothermal vent metagenome</name>
    <dbReference type="NCBI Taxonomy" id="652676"/>
    <lineage>
        <taxon>unclassified sequences</taxon>
        <taxon>metagenomes</taxon>
        <taxon>ecological metagenomes</taxon>
    </lineage>
</organism>
<dbReference type="GO" id="GO:0005886">
    <property type="term" value="C:plasma membrane"/>
    <property type="evidence" value="ECO:0007669"/>
    <property type="project" value="TreeGrafter"/>
</dbReference>
<dbReference type="EMBL" id="UOFY01000043">
    <property type="protein sequence ID" value="VAX10010.1"/>
    <property type="molecule type" value="Genomic_DNA"/>
</dbReference>
<gene>
    <name evidence="2" type="ORF">MNBD_GAMMA25-221</name>
</gene>
<evidence type="ECO:0000256" key="1">
    <source>
        <dbReference type="SAM" id="Phobius"/>
    </source>
</evidence>
<sequence length="287" mass="31868">MNLISILIALMVETLYKPVSDYRRYDWLLDACTKLYHKLSSQAWRDGPIGLILIIALPCVSVWLIAAMLAGVAGLFSFLFGLLVLIYCIGPKDLLDDVNKFNDALQAEDADAARHFAEEILGREVSGDLVSLAEQVKESIPVTANSRVLGILFWFMLMGPVGAVLFRCTCLLYHQGGWNSGFAHILERLHEIMIWPSARMSVIGFALTGSFVDTVSNWQSSSDFWRRNSEELLSVSGTGAVRHELDELPEEGLADIEGVQNVLALMKRTLLVWLAILALLTLTGWVL</sequence>
<protein>
    <recommendedName>
        <fullName evidence="3">Adenosylcobinamide-phosphate synthase</fullName>
    </recommendedName>
</protein>
<dbReference type="AlphaFoldDB" id="A0A3B1BHL6"/>
<dbReference type="Pfam" id="PF03186">
    <property type="entry name" value="CobD_Cbib"/>
    <property type="match status" value="1"/>
</dbReference>
<feature type="transmembrane region" description="Helical" evidence="1">
    <location>
        <begin position="151"/>
        <end position="173"/>
    </location>
</feature>
<dbReference type="InterPro" id="IPR004485">
    <property type="entry name" value="Cobalamin_biosynth_CobD/CbiB"/>
</dbReference>
<dbReference type="InterPro" id="IPR052966">
    <property type="entry name" value="Beta-lactamase_Reg"/>
</dbReference>
<dbReference type="PANTHER" id="PTHR38684">
    <property type="entry name" value="PROTEIN AMPE"/>
    <property type="match status" value="1"/>
</dbReference>
<dbReference type="GO" id="GO:0046677">
    <property type="term" value="P:response to antibiotic"/>
    <property type="evidence" value="ECO:0007669"/>
    <property type="project" value="TreeGrafter"/>
</dbReference>
<name>A0A3B1BHL6_9ZZZZ</name>
<reference evidence="2" key="1">
    <citation type="submission" date="2018-06" db="EMBL/GenBank/DDBJ databases">
        <authorList>
            <person name="Zhirakovskaya E."/>
        </authorList>
    </citation>
    <scope>NUCLEOTIDE SEQUENCE</scope>
</reference>
<dbReference type="GO" id="GO:0048472">
    <property type="term" value="F:threonine-phosphate decarboxylase activity"/>
    <property type="evidence" value="ECO:0007669"/>
    <property type="project" value="InterPro"/>
</dbReference>
<dbReference type="UniPathway" id="UPA00148"/>
<proteinExistence type="predicted"/>
<keyword evidence="1" id="KW-0472">Membrane</keyword>
<accession>A0A3B1BHL6</accession>
<keyword evidence="1" id="KW-0812">Transmembrane</keyword>
<keyword evidence="1" id="KW-1133">Transmembrane helix</keyword>
<feature type="transmembrane region" description="Helical" evidence="1">
    <location>
        <begin position="270"/>
        <end position="286"/>
    </location>
</feature>
<feature type="transmembrane region" description="Helical" evidence="1">
    <location>
        <begin position="72"/>
        <end position="90"/>
    </location>
</feature>
<dbReference type="PANTHER" id="PTHR38684:SF1">
    <property type="entry name" value="PROTEIN AMPE"/>
    <property type="match status" value="1"/>
</dbReference>
<feature type="transmembrane region" description="Helical" evidence="1">
    <location>
        <begin position="47"/>
        <end position="65"/>
    </location>
</feature>
<evidence type="ECO:0000313" key="2">
    <source>
        <dbReference type="EMBL" id="VAX10010.1"/>
    </source>
</evidence>